<reference evidence="1" key="2">
    <citation type="submission" date="2020-09" db="EMBL/GenBank/DDBJ databases">
        <authorList>
            <person name="Sun Q."/>
            <person name="Zhou Y."/>
        </authorList>
    </citation>
    <scope>NUCLEOTIDE SEQUENCE</scope>
    <source>
        <strain evidence="1">CGMCC 1.12751</strain>
    </source>
</reference>
<name>A0A917LK23_9FLAO</name>
<evidence type="ECO:0000313" key="2">
    <source>
        <dbReference type="Proteomes" id="UP000625976"/>
    </source>
</evidence>
<accession>A0A917LK23</accession>
<sequence length="73" mass="8570">MYLTVVGYREEADMPITFKKIPSEKGIFTFENPKHAFPTRISYSNPETNAIHAWIEGTIEGELRKMDFNFKRE</sequence>
<dbReference type="EMBL" id="BMFQ01000001">
    <property type="protein sequence ID" value="GGG33791.1"/>
    <property type="molecule type" value="Genomic_DNA"/>
</dbReference>
<dbReference type="AlphaFoldDB" id="A0A917LK23"/>
<gene>
    <name evidence="1" type="ORF">GCM10010976_01890</name>
</gene>
<proteinExistence type="predicted"/>
<keyword evidence="2" id="KW-1185">Reference proteome</keyword>
<dbReference type="Proteomes" id="UP000625976">
    <property type="component" value="Unassembled WGS sequence"/>
</dbReference>
<organism evidence="1 2">
    <name type="scientific">Bizionia arctica</name>
    <dbReference type="NCBI Taxonomy" id="1495645"/>
    <lineage>
        <taxon>Bacteria</taxon>
        <taxon>Pseudomonadati</taxon>
        <taxon>Bacteroidota</taxon>
        <taxon>Flavobacteriia</taxon>
        <taxon>Flavobacteriales</taxon>
        <taxon>Flavobacteriaceae</taxon>
        <taxon>Bizionia</taxon>
    </lineage>
</organism>
<comment type="caution">
    <text evidence="1">The sequence shown here is derived from an EMBL/GenBank/DDBJ whole genome shotgun (WGS) entry which is preliminary data.</text>
</comment>
<protein>
    <submittedName>
        <fullName evidence="1">Uncharacterized protein</fullName>
    </submittedName>
</protein>
<reference evidence="1" key="1">
    <citation type="journal article" date="2014" name="Int. J. Syst. Evol. Microbiol.">
        <title>Complete genome sequence of Corynebacterium casei LMG S-19264T (=DSM 44701T), isolated from a smear-ripened cheese.</title>
        <authorList>
            <consortium name="US DOE Joint Genome Institute (JGI-PGF)"/>
            <person name="Walter F."/>
            <person name="Albersmeier A."/>
            <person name="Kalinowski J."/>
            <person name="Ruckert C."/>
        </authorList>
    </citation>
    <scope>NUCLEOTIDE SEQUENCE</scope>
    <source>
        <strain evidence="1">CGMCC 1.12751</strain>
    </source>
</reference>
<evidence type="ECO:0000313" key="1">
    <source>
        <dbReference type="EMBL" id="GGG33791.1"/>
    </source>
</evidence>